<accession>A0A074MUC1</accession>
<organism evidence="1 2">
    <name type="scientific">Erythrobacter longus</name>
    <dbReference type="NCBI Taxonomy" id="1044"/>
    <lineage>
        <taxon>Bacteria</taxon>
        <taxon>Pseudomonadati</taxon>
        <taxon>Pseudomonadota</taxon>
        <taxon>Alphaproteobacteria</taxon>
        <taxon>Sphingomonadales</taxon>
        <taxon>Erythrobacteraceae</taxon>
        <taxon>Erythrobacter/Porphyrobacter group</taxon>
        <taxon>Erythrobacter</taxon>
    </lineage>
</organism>
<dbReference type="RefSeq" id="WP_034961088.1">
    <property type="nucleotide sequence ID" value="NZ_JMIW01000006.1"/>
</dbReference>
<dbReference type="EMBL" id="JMIW01000006">
    <property type="protein sequence ID" value="KEO89202.1"/>
    <property type="molecule type" value="Genomic_DNA"/>
</dbReference>
<name>A0A074MUC1_ERYLO</name>
<sequence length="90" mass="10677">MKRIEDAELDEIFQIVLDQKVFPDDGEFQTLFGYYRHELQEIRSLVTRDDITFAININDLRVMMVEMLMGFPHGCEKLIGERYGFDVSFH</sequence>
<comment type="caution">
    <text evidence="1">The sequence shown here is derived from an EMBL/GenBank/DDBJ whole genome shotgun (WGS) entry which is preliminary data.</text>
</comment>
<reference evidence="1 2" key="1">
    <citation type="submission" date="2014-04" db="EMBL/GenBank/DDBJ databases">
        <title>A comprehensive comparison of genomes of Erythrobacter spp. strains.</title>
        <authorList>
            <person name="Zheng Q."/>
        </authorList>
    </citation>
    <scope>NUCLEOTIDE SEQUENCE [LARGE SCALE GENOMIC DNA]</scope>
    <source>
        <strain evidence="1 2">DSM 6997</strain>
    </source>
</reference>
<dbReference type="Proteomes" id="UP000027647">
    <property type="component" value="Unassembled WGS sequence"/>
</dbReference>
<proteinExistence type="predicted"/>
<protein>
    <submittedName>
        <fullName evidence="1">Uncharacterized protein</fullName>
    </submittedName>
</protein>
<dbReference type="OrthoDB" id="5291353at2"/>
<keyword evidence="2" id="KW-1185">Reference proteome</keyword>
<evidence type="ECO:0000313" key="2">
    <source>
        <dbReference type="Proteomes" id="UP000027647"/>
    </source>
</evidence>
<dbReference type="AlphaFoldDB" id="A0A074MUC1"/>
<evidence type="ECO:0000313" key="1">
    <source>
        <dbReference type="EMBL" id="KEO89202.1"/>
    </source>
</evidence>
<gene>
    <name evidence="1" type="ORF">EH31_14310</name>
</gene>